<dbReference type="EMBL" id="BGPR01020675">
    <property type="protein sequence ID" value="GBN85211.1"/>
    <property type="molecule type" value="Genomic_DNA"/>
</dbReference>
<evidence type="ECO:0000313" key="1">
    <source>
        <dbReference type="EMBL" id="GBN85211.1"/>
    </source>
</evidence>
<reference evidence="1 2" key="1">
    <citation type="journal article" date="2019" name="Sci. Rep.">
        <title>Orb-weaving spider Araneus ventricosus genome elucidates the spidroin gene catalogue.</title>
        <authorList>
            <person name="Kono N."/>
            <person name="Nakamura H."/>
            <person name="Ohtoshi R."/>
            <person name="Moran D.A.P."/>
            <person name="Shinohara A."/>
            <person name="Yoshida Y."/>
            <person name="Fujiwara M."/>
            <person name="Mori M."/>
            <person name="Tomita M."/>
            <person name="Arakawa K."/>
        </authorList>
    </citation>
    <scope>NUCLEOTIDE SEQUENCE [LARGE SCALE GENOMIC DNA]</scope>
</reference>
<accession>A0A4Y2SBC7</accession>
<dbReference type="InterPro" id="IPR036397">
    <property type="entry name" value="RNaseH_sf"/>
</dbReference>
<protein>
    <recommendedName>
        <fullName evidence="3">Histone-lysine N-methyltransferase SETMAR</fullName>
    </recommendedName>
</protein>
<name>A0A4Y2SBC7_ARAVE</name>
<evidence type="ECO:0000313" key="2">
    <source>
        <dbReference type="Proteomes" id="UP000499080"/>
    </source>
</evidence>
<proteinExistence type="predicted"/>
<evidence type="ECO:0008006" key="3">
    <source>
        <dbReference type="Google" id="ProtNLM"/>
    </source>
</evidence>
<dbReference type="Proteomes" id="UP000499080">
    <property type="component" value="Unassembled WGS sequence"/>
</dbReference>
<comment type="caution">
    <text evidence="1">The sequence shown here is derived from an EMBL/GenBank/DDBJ whole genome shotgun (WGS) entry which is preliminary data.</text>
</comment>
<sequence>MVLCVNGAETLKTGESTFMMERDKDSSQSQQKILFNEFPQLLERFKWDVSDHPPCSPDLATSDFHLFRELKNWLGGHSIQKKED</sequence>
<keyword evidence="2" id="KW-1185">Reference proteome</keyword>
<dbReference type="AlphaFoldDB" id="A0A4Y2SBC7"/>
<gene>
    <name evidence="1" type="ORF">AVEN_114846_1</name>
</gene>
<dbReference type="OrthoDB" id="9970333at2759"/>
<dbReference type="GO" id="GO:0003676">
    <property type="term" value="F:nucleic acid binding"/>
    <property type="evidence" value="ECO:0007669"/>
    <property type="project" value="InterPro"/>
</dbReference>
<organism evidence="1 2">
    <name type="scientific">Araneus ventricosus</name>
    <name type="common">Orbweaver spider</name>
    <name type="synonym">Epeira ventricosa</name>
    <dbReference type="NCBI Taxonomy" id="182803"/>
    <lineage>
        <taxon>Eukaryota</taxon>
        <taxon>Metazoa</taxon>
        <taxon>Ecdysozoa</taxon>
        <taxon>Arthropoda</taxon>
        <taxon>Chelicerata</taxon>
        <taxon>Arachnida</taxon>
        <taxon>Araneae</taxon>
        <taxon>Araneomorphae</taxon>
        <taxon>Entelegynae</taxon>
        <taxon>Araneoidea</taxon>
        <taxon>Araneidae</taxon>
        <taxon>Araneus</taxon>
    </lineage>
</organism>
<dbReference type="Gene3D" id="3.30.420.10">
    <property type="entry name" value="Ribonuclease H-like superfamily/Ribonuclease H"/>
    <property type="match status" value="1"/>
</dbReference>